<protein>
    <submittedName>
        <fullName evidence="1">DUF5074 domain-containing protein</fullName>
    </submittedName>
</protein>
<organism evidence="1 2">
    <name type="scientific">Arachidicoccus ginsenosidivorans</name>
    <dbReference type="NCBI Taxonomy" id="496057"/>
    <lineage>
        <taxon>Bacteria</taxon>
        <taxon>Pseudomonadati</taxon>
        <taxon>Bacteroidota</taxon>
        <taxon>Chitinophagia</taxon>
        <taxon>Chitinophagales</taxon>
        <taxon>Chitinophagaceae</taxon>
        <taxon>Arachidicoccus</taxon>
    </lineage>
</organism>
<dbReference type="Proteomes" id="UP000321291">
    <property type="component" value="Chromosome"/>
</dbReference>
<dbReference type="InterPro" id="IPR011048">
    <property type="entry name" value="Haem_d1_sf"/>
</dbReference>
<name>A0A5B8VMR6_9BACT</name>
<evidence type="ECO:0000313" key="2">
    <source>
        <dbReference type="Proteomes" id="UP000321291"/>
    </source>
</evidence>
<reference evidence="1 2" key="1">
    <citation type="journal article" date="2017" name="Int. J. Syst. Evol. Microbiol.">
        <title>Arachidicoccus ginsenosidivorans sp. nov., with ginsenoside-converting activity isolated from ginseng cultivating soil.</title>
        <authorList>
            <person name="Siddiqi M.Z."/>
            <person name="Aslam Z."/>
            <person name="Im W.T."/>
        </authorList>
    </citation>
    <scope>NUCLEOTIDE SEQUENCE [LARGE SCALE GENOMIC DNA]</scope>
    <source>
        <strain evidence="1 2">Gsoil 809</strain>
    </source>
</reference>
<dbReference type="SUPFAM" id="SSF51004">
    <property type="entry name" value="C-terminal (heme d1) domain of cytochrome cd1-nitrite reductase"/>
    <property type="match status" value="1"/>
</dbReference>
<keyword evidence="2" id="KW-1185">Reference proteome</keyword>
<dbReference type="InterPro" id="IPR015943">
    <property type="entry name" value="WD40/YVTN_repeat-like_dom_sf"/>
</dbReference>
<sequence length="372" mass="40208">MIQKRKINLKAGHLKRWGKSLMVVMLAALVISSCNKDDQKITAPKGPYANGFFILNEGWYGKEPGSVNFYAYGADTLQQRAFGTANQGSAPTTTSATLEDGVLIGDRLFLISKAGGPITVADAATLKQVGQITLEGSDFRSMAALNSQTAVVSSGSKIYSVDLNALTVSQDPVFTGSNIKKLFVSGEYLLASDNGGVDIIKISDWSLVSHFDGPTEGYVTTPDGKIYGAGGNFLVSINAANQDTTQIKLNQPIWVNNYTYNPPCLVSSSKENAVFYIATPTSGYGSNTIYKYIKGDVSSLNTPFITLPAGESFYNTGLAYDKQNDQIVTWSITGYTESDSNFLRFYNAATGELVKSIKYGHIYFPANIVFYP</sequence>
<dbReference type="PROSITE" id="PS51257">
    <property type="entry name" value="PROKAR_LIPOPROTEIN"/>
    <property type="match status" value="1"/>
</dbReference>
<gene>
    <name evidence="1" type="ORF">FSB73_15270</name>
</gene>
<dbReference type="AlphaFoldDB" id="A0A5B8VMR6"/>
<evidence type="ECO:0000313" key="1">
    <source>
        <dbReference type="EMBL" id="QEC72837.1"/>
    </source>
</evidence>
<dbReference type="Gene3D" id="2.130.10.10">
    <property type="entry name" value="YVTN repeat-like/Quinoprotein amine dehydrogenase"/>
    <property type="match status" value="1"/>
</dbReference>
<dbReference type="RefSeq" id="WP_146784036.1">
    <property type="nucleotide sequence ID" value="NZ_CP042434.1"/>
</dbReference>
<accession>A0A5B8VMR6</accession>
<dbReference type="InterPro" id="IPR031815">
    <property type="entry name" value="DUF5074"/>
</dbReference>
<proteinExistence type="predicted"/>
<dbReference type="EMBL" id="CP042434">
    <property type="protein sequence ID" value="QEC72837.1"/>
    <property type="molecule type" value="Genomic_DNA"/>
</dbReference>
<dbReference type="Pfam" id="PF16819">
    <property type="entry name" value="DUF5074"/>
    <property type="match status" value="1"/>
</dbReference>
<dbReference type="OrthoDB" id="1041092at2"/>
<dbReference type="KEGG" id="agi:FSB73_15270"/>